<dbReference type="InterPro" id="IPR013087">
    <property type="entry name" value="Znf_C2H2_type"/>
</dbReference>
<dbReference type="STRING" id="5454.A0A163JGZ5"/>
<feature type="compositionally biased region" description="Basic and acidic residues" evidence="1">
    <location>
        <begin position="598"/>
        <end position="612"/>
    </location>
</feature>
<protein>
    <submittedName>
        <fullName evidence="3">Metal ion binding</fullName>
    </submittedName>
</protein>
<evidence type="ECO:0000259" key="2">
    <source>
        <dbReference type="PROSITE" id="PS00028"/>
    </source>
</evidence>
<feature type="compositionally biased region" description="Basic and acidic residues" evidence="1">
    <location>
        <begin position="708"/>
        <end position="719"/>
    </location>
</feature>
<dbReference type="PANTHER" id="PTHR35391">
    <property type="entry name" value="C2H2-TYPE DOMAIN-CONTAINING PROTEIN-RELATED"/>
    <property type="match status" value="1"/>
</dbReference>
<feature type="compositionally biased region" description="Polar residues" evidence="1">
    <location>
        <begin position="140"/>
        <end position="156"/>
    </location>
</feature>
<gene>
    <name evidence="3" type="ORF">ST47_g2585</name>
</gene>
<feature type="compositionally biased region" description="Low complexity" evidence="1">
    <location>
        <begin position="313"/>
        <end position="332"/>
    </location>
</feature>
<feature type="compositionally biased region" description="Polar residues" evidence="1">
    <location>
        <begin position="114"/>
        <end position="126"/>
    </location>
</feature>
<dbReference type="EMBL" id="JYNV01000110">
    <property type="protein sequence ID" value="KZM26351.1"/>
    <property type="molecule type" value="Genomic_DNA"/>
</dbReference>
<keyword evidence="4" id="KW-1185">Reference proteome</keyword>
<feature type="region of interest" description="Disordered" evidence="1">
    <location>
        <begin position="995"/>
        <end position="1016"/>
    </location>
</feature>
<feature type="compositionally biased region" description="Polar residues" evidence="1">
    <location>
        <begin position="502"/>
        <end position="527"/>
    </location>
</feature>
<evidence type="ECO:0000256" key="1">
    <source>
        <dbReference type="SAM" id="MobiDB-lite"/>
    </source>
</evidence>
<proteinExistence type="predicted"/>
<organism evidence="3 4">
    <name type="scientific">Didymella rabiei</name>
    <name type="common">Chickpea ascochyta blight fungus</name>
    <name type="synonym">Mycosphaerella rabiei</name>
    <dbReference type="NCBI Taxonomy" id="5454"/>
    <lineage>
        <taxon>Eukaryota</taxon>
        <taxon>Fungi</taxon>
        <taxon>Dikarya</taxon>
        <taxon>Ascomycota</taxon>
        <taxon>Pezizomycotina</taxon>
        <taxon>Dothideomycetes</taxon>
        <taxon>Pleosporomycetidae</taxon>
        <taxon>Pleosporales</taxon>
        <taxon>Pleosporineae</taxon>
        <taxon>Didymellaceae</taxon>
        <taxon>Ascochyta</taxon>
    </lineage>
</organism>
<feature type="region of interest" description="Disordered" evidence="1">
    <location>
        <begin position="472"/>
        <end position="527"/>
    </location>
</feature>
<feature type="region of interest" description="Disordered" evidence="1">
    <location>
        <begin position="585"/>
        <end position="765"/>
    </location>
</feature>
<accession>A0A163JGZ5</accession>
<dbReference type="PANTHER" id="PTHR35391:SF3">
    <property type="entry name" value="FINGER DOMAIN PROTEIN, PUTATIVE (AFU_ORTHOLOGUE AFUA_8G04300)-RELATED"/>
    <property type="match status" value="1"/>
</dbReference>
<evidence type="ECO:0000313" key="4">
    <source>
        <dbReference type="Proteomes" id="UP000076837"/>
    </source>
</evidence>
<feature type="compositionally biased region" description="Polar residues" evidence="1">
    <location>
        <begin position="635"/>
        <end position="645"/>
    </location>
</feature>
<feature type="compositionally biased region" description="Basic and acidic residues" evidence="1">
    <location>
        <begin position="646"/>
        <end position="656"/>
    </location>
</feature>
<dbReference type="PROSITE" id="PS00028">
    <property type="entry name" value="ZINC_FINGER_C2H2_1"/>
    <property type="match status" value="1"/>
</dbReference>
<feature type="region of interest" description="Disordered" evidence="1">
    <location>
        <begin position="421"/>
        <end position="449"/>
    </location>
</feature>
<feature type="region of interest" description="Disordered" evidence="1">
    <location>
        <begin position="1103"/>
        <end position="1129"/>
    </location>
</feature>
<dbReference type="Pfam" id="PF26082">
    <property type="entry name" value="zf-C2H2_AcuF"/>
    <property type="match status" value="1"/>
</dbReference>
<sequence>MNAIDARMQPQDGQRRQHRHFEDAPANGYTPLPGTGNFLMSDAQDAFTFSAEPTAMAYDNSTMTLPSSSTPGHDSAFTPNLDSSFDSTLHPDMVSRSYPPLNAYSQGQNLSAGTYANLGPATSPSHSAEHLSPEPGYASDLNQQNPSNYTTPSFNSQYLDESFSNLNFTEDPTTTTAFPTYQADVDMSLLTSGSLNTYNAQPHMLPTNGTFFHQHQLMSPSITNTSSPAMGNDSSIFMATQFPDDGQSSFTPPSQISHLLHKIPRNPLQSPPLMNSPGHVSMASPRPLTRHMTSPIVRVENYSREESPSYSDNSRGFSRRSLSSRRSGNHLSPYPQNDSSDEEEESHEQLHVQAVYRETERNEDGSWLGTAGPGQAGLSPMDRQAMGDMLVPSLDEIAERRTKMEKKLEVQDWLTKSEVGSETGDFATSSSFLKPHTGRRRAKSQNDANRQALHGSFGLDVRSSFDTFNATNIPGPGRYIIEQSECGDDDEEEEEDNSSDSPPASVNMQADQTESSYFPATRESSSTTDAIVQPWMDVPVQPPATSSHYQPPTSNAAMMRFRQRAKDVESASLAATVGSRRLSEPDLASIRGSPGVVRRIEPEPRKSDDRQRRPNFLRNIRRTPSNLLKRKGSVPAQQTLDMASDQSKDLVFEKPKRIGSWGRPKSPRANTNLSDKSKDGVPSSSLGVSATSGPWYQGAKNVIKRSRSRSDIGRSRGDSGKSFGLAELMTQHGGPPMPMLASPLADTEGMKQSVHPGLGADEDDDDDQEAITMDLKVRTDPIIPNQEGFRTHARQLNPRLADFMVERIAQEQIRRYKRLLEFRVKHINVVQNRNCASGKFCTELGGEAKQLPPKAGNKDHDAPFLGFQITTPGEEEDDAELPPEGTVVAAQFPSGVPLPPVKRLPAEFECPLCFKVKKFFKPSDWTKHVHEDVQPFTCTFPNCQEPKSFKRKADWVRHENERHRQLENWTCNISDCNHTCYRKDNFVQHLVREHKIAEPKQRTGRGSNKDPPASSDAEDVWAVVERCRRDTTKQPKDEPCRFCGNICNSWKKLTVHLAKHMEQISMPILPLVEQKLLNADTIISPVQEFPDTRKLSAVFSRKPVPSPLQPSPNTTFGPGINPFRPHDPSEAAANVVHSYPPPQMVAPQQSGYAAYAANNMHYTNQTYPGTPNPPKTPMVYTNEFPLQDPSYVNMGPVSAIQQQEQAMFTNSPTETTAFPSYLAPDQQNMMGGRFDAAMQMQYQQQAATGTYQAMDYLTNQQQQNYQYQG</sequence>
<dbReference type="SMART" id="SM00355">
    <property type="entry name" value="ZnF_C2H2"/>
    <property type="match status" value="3"/>
</dbReference>
<feature type="compositionally biased region" description="Polar residues" evidence="1">
    <location>
        <begin position="682"/>
        <end position="694"/>
    </location>
</feature>
<name>A0A163JGZ5_DIDRA</name>
<feature type="compositionally biased region" description="Acidic residues" evidence="1">
    <location>
        <begin position="485"/>
        <end position="498"/>
    </location>
</feature>
<comment type="caution">
    <text evidence="3">The sequence shown here is derived from an EMBL/GenBank/DDBJ whole genome shotgun (WGS) entry which is preliminary data.</text>
</comment>
<evidence type="ECO:0000313" key="3">
    <source>
        <dbReference type="EMBL" id="KZM26351.1"/>
    </source>
</evidence>
<dbReference type="AlphaFoldDB" id="A0A163JGZ5"/>
<reference evidence="3 4" key="1">
    <citation type="journal article" date="2016" name="Sci. Rep.">
        <title>Draft genome sequencing and secretome analysis of fungal phytopathogen Ascochyta rabiei provides insight into the necrotrophic effector repertoire.</title>
        <authorList>
            <person name="Verma S."/>
            <person name="Gazara R.K."/>
            <person name="Nizam S."/>
            <person name="Parween S."/>
            <person name="Chattopadhyay D."/>
            <person name="Verma P.K."/>
        </authorList>
    </citation>
    <scope>NUCLEOTIDE SEQUENCE [LARGE SCALE GENOMIC DNA]</scope>
    <source>
        <strain evidence="3 4">ArDII</strain>
    </source>
</reference>
<feature type="region of interest" description="Disordered" evidence="1">
    <location>
        <begin position="114"/>
        <end position="156"/>
    </location>
</feature>
<feature type="domain" description="C2H2-type" evidence="2">
    <location>
        <begin position="971"/>
        <end position="994"/>
    </location>
</feature>
<feature type="region of interest" description="Disordered" evidence="1">
    <location>
        <begin position="264"/>
        <end position="378"/>
    </location>
</feature>
<dbReference type="InterPro" id="IPR058925">
    <property type="entry name" value="zf-C2H2_AcuF"/>
</dbReference>
<dbReference type="Proteomes" id="UP000076837">
    <property type="component" value="Unassembled WGS sequence"/>
</dbReference>